<feature type="domain" description="DUF5648" evidence="2">
    <location>
        <begin position="35"/>
        <end position="173"/>
    </location>
</feature>
<protein>
    <recommendedName>
        <fullName evidence="2">DUF5648 domain-containing protein</fullName>
    </recommendedName>
</protein>
<organism evidence="3 4">
    <name type="scientific">Lactococcus cremoris subsp. cremoris IBB477</name>
    <dbReference type="NCBI Taxonomy" id="1449093"/>
    <lineage>
        <taxon>Bacteria</taxon>
        <taxon>Bacillati</taxon>
        <taxon>Bacillota</taxon>
        <taxon>Bacilli</taxon>
        <taxon>Lactobacillales</taxon>
        <taxon>Streptococcaceae</taxon>
        <taxon>Lactococcus</taxon>
        <taxon>Lactococcus cremoris subsp. cremoris</taxon>
    </lineage>
</organism>
<dbReference type="AlphaFoldDB" id="A0A1E7G4E6"/>
<feature type="chain" id="PRO_5009449250" description="DUF5648 domain-containing protein" evidence="1">
    <location>
        <begin position="28"/>
        <end position="176"/>
    </location>
</feature>
<evidence type="ECO:0000313" key="3">
    <source>
        <dbReference type="EMBL" id="OEU39834.1"/>
    </source>
</evidence>
<reference evidence="3 4" key="1">
    <citation type="journal article" date="2016" name="Appl. Microbiol. Biotechnol.">
        <title>Adhesion of the genome-sequenced Lactococcus lactis subsp. cremoris IBB477 strain is mediated by specific molecular determinants.</title>
        <authorList>
            <person name="Radziwill-Bienkowska J.M."/>
            <person name="Le D.T."/>
            <person name="Szczesny P."/>
            <person name="Duviau M.P."/>
            <person name="Aleksandrzak-Piekarczyk T."/>
            <person name="Loubiere P."/>
            <person name="Mercier-Bonin M."/>
            <person name="Bardowski J.K."/>
            <person name="Kowalczyk M."/>
        </authorList>
    </citation>
    <scope>NUCLEOTIDE SEQUENCE [LARGE SCALE GENOMIC DNA]</scope>
    <source>
        <strain evidence="3 4">IBB477</strain>
    </source>
</reference>
<proteinExistence type="predicted"/>
<evidence type="ECO:0000259" key="2">
    <source>
        <dbReference type="Pfam" id="PF18885"/>
    </source>
</evidence>
<dbReference type="InterPro" id="IPR043708">
    <property type="entry name" value="DUF5648"/>
</dbReference>
<comment type="caution">
    <text evidence="3">The sequence shown here is derived from an EMBL/GenBank/DDBJ whole genome shotgun (WGS) entry which is preliminary data.</text>
</comment>
<dbReference type="Proteomes" id="UP000176236">
    <property type="component" value="Chromosome"/>
</dbReference>
<gene>
    <name evidence="3" type="ORF">AJ89_06250</name>
</gene>
<keyword evidence="1" id="KW-0732">Signal</keyword>
<accession>A0A1E7G4E6</accession>
<feature type="signal peptide" evidence="1">
    <location>
        <begin position="1"/>
        <end position="27"/>
    </location>
</feature>
<dbReference type="EMBL" id="JMMZ01000015">
    <property type="protein sequence ID" value="OEU39834.1"/>
    <property type="molecule type" value="Genomic_DNA"/>
</dbReference>
<dbReference type="Pfam" id="PF18885">
    <property type="entry name" value="DUF5648"/>
    <property type="match status" value="1"/>
</dbReference>
<sequence>MKKMGITALAFTAIITGGIAIHQQAYADTETSKAPVYRVYNPNTGEHLLTPAGFEVIVLEKAGWKSEGIAFDIPLSNPPYSGYPVVQRLYNPNAGDHHYTTSDFEATSLVSIGWKNDGTAFRFPVAKANTGVPVYRLYNPNAKVGSHHFTMSSYERDSLIKAGWKNEGTAFNAYTK</sequence>
<evidence type="ECO:0000256" key="1">
    <source>
        <dbReference type="SAM" id="SignalP"/>
    </source>
</evidence>
<name>A0A1E7G4E6_LACLC</name>
<evidence type="ECO:0000313" key="4">
    <source>
        <dbReference type="Proteomes" id="UP000176236"/>
    </source>
</evidence>